<comment type="caution">
    <text evidence="3">The sequence shown here is derived from an EMBL/GenBank/DDBJ whole genome shotgun (WGS) entry which is preliminary data.</text>
</comment>
<keyword evidence="1" id="KW-0175">Coiled coil</keyword>
<evidence type="ECO:0000256" key="2">
    <source>
        <dbReference type="SAM" id="Phobius"/>
    </source>
</evidence>
<feature type="coiled-coil region" evidence="1">
    <location>
        <begin position="71"/>
        <end position="98"/>
    </location>
</feature>
<dbReference type="Proteomes" id="UP001498238">
    <property type="component" value="Unassembled WGS sequence"/>
</dbReference>
<feature type="transmembrane region" description="Helical" evidence="2">
    <location>
        <begin position="12"/>
        <end position="38"/>
    </location>
</feature>
<protein>
    <recommendedName>
        <fullName evidence="5">GAF domain-containing protein</fullName>
    </recommendedName>
</protein>
<organism evidence="3 4">
    <name type="scientific">Brevibacterium metallidurans</name>
    <dbReference type="NCBI Taxonomy" id="1482676"/>
    <lineage>
        <taxon>Bacteria</taxon>
        <taxon>Bacillati</taxon>
        <taxon>Actinomycetota</taxon>
        <taxon>Actinomycetes</taxon>
        <taxon>Micrococcales</taxon>
        <taxon>Brevibacteriaceae</taxon>
        <taxon>Brevibacterium</taxon>
    </lineage>
</organism>
<evidence type="ECO:0000313" key="3">
    <source>
        <dbReference type="EMBL" id="GAA0035887.1"/>
    </source>
</evidence>
<reference evidence="3 4" key="1">
    <citation type="submission" date="2024-01" db="EMBL/GenBank/DDBJ databases">
        <title>Characterization of antibiotic resistant novel bacterial strains and their environmental applications.</title>
        <authorList>
            <person name="Manzoor S."/>
            <person name="Abbas S."/>
            <person name="Arshad M."/>
            <person name="Ahmed I."/>
        </authorList>
    </citation>
    <scope>NUCLEOTIDE SEQUENCE [LARGE SCALE GENOMIC DNA]</scope>
    <source>
        <strain evidence="3 4">NCCP-602</strain>
    </source>
</reference>
<accession>A0ABN0SNX8</accession>
<evidence type="ECO:0000313" key="4">
    <source>
        <dbReference type="Proteomes" id="UP001498238"/>
    </source>
</evidence>
<keyword evidence="2" id="KW-0812">Transmembrane</keyword>
<evidence type="ECO:0008006" key="5">
    <source>
        <dbReference type="Google" id="ProtNLM"/>
    </source>
</evidence>
<gene>
    <name evidence="3" type="ORF">NCCP602_18480</name>
</gene>
<proteinExistence type="predicted"/>
<keyword evidence="2" id="KW-1133">Transmembrane helix</keyword>
<dbReference type="EMBL" id="BAAAAF010000006">
    <property type="protein sequence ID" value="GAA0035887.1"/>
    <property type="molecule type" value="Genomic_DNA"/>
</dbReference>
<name>A0ABN0SNX8_9MICO</name>
<dbReference type="RefSeq" id="WP_339392726.1">
    <property type="nucleotide sequence ID" value="NZ_BAAAAF010000006.1"/>
</dbReference>
<sequence>MNNKFERVAEKFAQFITGHASTVMPLIGSAILAAASIYMAFLPIVAWILFALGLLFVVIGIVALVYLKPSYVTLREKHAELETEVESLRREVNNGVRAIEEERRLHRVALVAMLTHVARRALAVGAPSTDPDRCRISIYVKREDQFVLVARWSKSERLRQIGRQYFPVGQGLIGEAWNSTKGTALVNDLPEDPHEWLKTQQGKYGFDEATSRNLTMQSLSMSAVCVGGERKTPVIVVESLEKKLLGLRATDDLKNTDPYREVAQIISDADIIIPQVHETLPAKSASP</sequence>
<keyword evidence="4" id="KW-1185">Reference proteome</keyword>
<feature type="transmembrane region" description="Helical" evidence="2">
    <location>
        <begin position="44"/>
        <end position="67"/>
    </location>
</feature>
<evidence type="ECO:0000256" key="1">
    <source>
        <dbReference type="SAM" id="Coils"/>
    </source>
</evidence>
<keyword evidence="2" id="KW-0472">Membrane</keyword>